<protein>
    <submittedName>
        <fullName evidence="1">Uncharacterized protein</fullName>
    </submittedName>
</protein>
<keyword evidence="2" id="KW-1185">Reference proteome</keyword>
<evidence type="ECO:0000313" key="2">
    <source>
        <dbReference type="Proteomes" id="UP001530315"/>
    </source>
</evidence>
<name>A0ABD3NQ49_9STRA</name>
<sequence length="78" mass="8665">MSAPISFSVTYVFPSCKITPKCVGAYPIRVIIEAHDTTGSVVIWNGDQKSLFRKYATKRKAAQEDIVTKLNAFKASRL</sequence>
<dbReference type="EMBL" id="JALLAZ020001244">
    <property type="protein sequence ID" value="KAL3778063.1"/>
    <property type="molecule type" value="Genomic_DNA"/>
</dbReference>
<organism evidence="1 2">
    <name type="scientific">Stephanodiscus triporus</name>
    <dbReference type="NCBI Taxonomy" id="2934178"/>
    <lineage>
        <taxon>Eukaryota</taxon>
        <taxon>Sar</taxon>
        <taxon>Stramenopiles</taxon>
        <taxon>Ochrophyta</taxon>
        <taxon>Bacillariophyta</taxon>
        <taxon>Coscinodiscophyceae</taxon>
        <taxon>Thalassiosirophycidae</taxon>
        <taxon>Stephanodiscales</taxon>
        <taxon>Stephanodiscaceae</taxon>
        <taxon>Stephanodiscus</taxon>
    </lineage>
</organism>
<dbReference type="AlphaFoldDB" id="A0ABD3NQ49"/>
<evidence type="ECO:0000313" key="1">
    <source>
        <dbReference type="EMBL" id="KAL3778063.1"/>
    </source>
</evidence>
<dbReference type="Proteomes" id="UP001530315">
    <property type="component" value="Unassembled WGS sequence"/>
</dbReference>
<reference evidence="1 2" key="1">
    <citation type="submission" date="2024-10" db="EMBL/GenBank/DDBJ databases">
        <title>Updated reference genomes for cyclostephanoid diatoms.</title>
        <authorList>
            <person name="Roberts W.R."/>
            <person name="Alverson A.J."/>
        </authorList>
    </citation>
    <scope>NUCLEOTIDE SEQUENCE [LARGE SCALE GENOMIC DNA]</scope>
    <source>
        <strain evidence="1 2">AJA276-08</strain>
    </source>
</reference>
<accession>A0ABD3NQ49</accession>
<proteinExistence type="predicted"/>
<comment type="caution">
    <text evidence="1">The sequence shown here is derived from an EMBL/GenBank/DDBJ whole genome shotgun (WGS) entry which is preliminary data.</text>
</comment>
<gene>
    <name evidence="1" type="ORF">ACHAW5_011134</name>
</gene>